<name>A0A369I5K2_9BACT</name>
<dbReference type="EMBL" id="QPIW01000013">
    <property type="protein sequence ID" value="RDB04858.1"/>
    <property type="molecule type" value="Genomic_DNA"/>
</dbReference>
<dbReference type="AlphaFoldDB" id="A0A369I5K2"/>
<accession>A0A369I5K2</accession>
<reference evidence="1 2" key="1">
    <citation type="submission" date="2018-07" db="EMBL/GenBank/DDBJ databases">
        <title>Genome analysis of Runella aurantiaca.</title>
        <authorList>
            <person name="Yang X."/>
        </authorList>
    </citation>
    <scope>NUCLEOTIDE SEQUENCE [LARGE SCALE GENOMIC DNA]</scope>
    <source>
        <strain evidence="1 2">YX9</strain>
    </source>
</reference>
<gene>
    <name evidence="1" type="ORF">DVG78_16550</name>
</gene>
<keyword evidence="2" id="KW-1185">Reference proteome</keyword>
<sequence length="280" mass="33347">MYSQNQLTTSQIAFFEYKEYSFHQYEKLALERLEKHSDINAVRKDKEMYSFMTSLTDIILKTLVIDNDWQQVKYFCYTLGKVIEADHDGKKDNLHKVLVYKVDSHLMASYLLWSDHRELIQRFTTFNYAQYGNTEKEIWNRWTLLEQGIAIYAYVMYHLASGMFEQVHNCIAVANRLATSRKFSRRHFPIHVRIWEAIMNKDKEAIKTNILQLINKAHGFFHEELYGEGDFISSPAIGYLKAAWLLGIEVEVEHPLIPMEMMPVKPLEKYENRYWFLMEE</sequence>
<evidence type="ECO:0000313" key="2">
    <source>
        <dbReference type="Proteomes" id="UP000253141"/>
    </source>
</evidence>
<dbReference type="Proteomes" id="UP000253141">
    <property type="component" value="Unassembled WGS sequence"/>
</dbReference>
<dbReference type="InterPro" id="IPR029074">
    <property type="entry name" value="Imm49"/>
</dbReference>
<organism evidence="1 2">
    <name type="scientific">Runella aurantiaca</name>
    <dbReference type="NCBI Taxonomy" id="2282308"/>
    <lineage>
        <taxon>Bacteria</taxon>
        <taxon>Pseudomonadati</taxon>
        <taxon>Bacteroidota</taxon>
        <taxon>Cytophagia</taxon>
        <taxon>Cytophagales</taxon>
        <taxon>Spirosomataceae</taxon>
        <taxon>Runella</taxon>
    </lineage>
</organism>
<proteinExistence type="predicted"/>
<protein>
    <recommendedName>
        <fullName evidence="3">DUF1911 domain-containing protein</fullName>
    </recommendedName>
</protein>
<dbReference type="Pfam" id="PF15575">
    <property type="entry name" value="Imm49"/>
    <property type="match status" value="1"/>
</dbReference>
<evidence type="ECO:0000313" key="1">
    <source>
        <dbReference type="EMBL" id="RDB04858.1"/>
    </source>
</evidence>
<evidence type="ECO:0008006" key="3">
    <source>
        <dbReference type="Google" id="ProtNLM"/>
    </source>
</evidence>
<comment type="caution">
    <text evidence="1">The sequence shown here is derived from an EMBL/GenBank/DDBJ whole genome shotgun (WGS) entry which is preliminary data.</text>
</comment>